<evidence type="ECO:0000256" key="2">
    <source>
        <dbReference type="ARBA" id="ARBA00004644"/>
    </source>
</evidence>
<keyword evidence="15" id="KW-1185">Reference proteome</keyword>
<dbReference type="Gene3D" id="1.20.1510.10">
    <property type="entry name" value="Cation efflux protein transmembrane domain"/>
    <property type="match status" value="1"/>
</dbReference>
<dbReference type="InterPro" id="IPR026765">
    <property type="entry name" value="Tmem163"/>
</dbReference>
<comment type="similarity">
    <text evidence="3">Belongs to the TMEM163 family.</text>
</comment>
<feature type="transmembrane region" description="Helical" evidence="12">
    <location>
        <begin position="37"/>
        <end position="59"/>
    </location>
</feature>
<evidence type="ECO:0000256" key="5">
    <source>
        <dbReference type="ARBA" id="ARBA00022753"/>
    </source>
</evidence>
<dbReference type="Proteomes" id="UP001168537">
    <property type="component" value="Unassembled WGS sequence"/>
</dbReference>
<feature type="region of interest" description="Disordered" evidence="11">
    <location>
        <begin position="1"/>
        <end position="20"/>
    </location>
</feature>
<dbReference type="EMBL" id="JAUHJR010000004">
    <property type="protein sequence ID" value="MDN4161906.1"/>
    <property type="molecule type" value="Genomic_DNA"/>
</dbReference>
<dbReference type="InterPro" id="IPR058533">
    <property type="entry name" value="Cation_efflux_TM"/>
</dbReference>
<evidence type="ECO:0000313" key="14">
    <source>
        <dbReference type="EMBL" id="MDN4161906.1"/>
    </source>
</evidence>
<feature type="transmembrane region" description="Helical" evidence="12">
    <location>
        <begin position="130"/>
        <end position="150"/>
    </location>
</feature>
<feature type="transmembrane region" description="Helical" evidence="12">
    <location>
        <begin position="98"/>
        <end position="115"/>
    </location>
</feature>
<evidence type="ECO:0000256" key="9">
    <source>
        <dbReference type="ARBA" id="ARBA00023136"/>
    </source>
</evidence>
<organism evidence="14 15">
    <name type="scientific">Nocardioides abyssi</name>
    <dbReference type="NCBI Taxonomy" id="3058370"/>
    <lineage>
        <taxon>Bacteria</taxon>
        <taxon>Bacillati</taxon>
        <taxon>Actinomycetota</taxon>
        <taxon>Actinomycetes</taxon>
        <taxon>Propionibacteriales</taxon>
        <taxon>Nocardioidaceae</taxon>
        <taxon>Nocardioides</taxon>
    </lineage>
</organism>
<evidence type="ECO:0000256" key="10">
    <source>
        <dbReference type="ARBA" id="ARBA00023329"/>
    </source>
</evidence>
<evidence type="ECO:0000256" key="8">
    <source>
        <dbReference type="ARBA" id="ARBA00023018"/>
    </source>
</evidence>
<evidence type="ECO:0000256" key="11">
    <source>
        <dbReference type="SAM" id="MobiDB-lite"/>
    </source>
</evidence>
<keyword evidence="10" id="KW-0968">Cytoplasmic vesicle</keyword>
<evidence type="ECO:0000256" key="7">
    <source>
        <dbReference type="ARBA" id="ARBA00022989"/>
    </source>
</evidence>
<feature type="transmembrane region" description="Helical" evidence="12">
    <location>
        <begin position="171"/>
        <end position="195"/>
    </location>
</feature>
<keyword evidence="4 12" id="KW-0812">Transmembrane</keyword>
<evidence type="ECO:0000256" key="4">
    <source>
        <dbReference type="ARBA" id="ARBA00022692"/>
    </source>
</evidence>
<sequence length="289" mass="28911">MSNPATTSTSASDTVEATPRAALSATEGARLGRRAQLLAGAAVTYNVVEAVIAIAAGLAAGSVALVGFGLDSVVEVSSGLIILWQFRHALPESRERQALRAMAVSFFALAAYVTFESVRALATGSDPDTSTVGIALAAASLLVMPFLSVAQRRTGRALSSSTVVADSTQTLLCTYLSAVLLVGLVLNATLGWSWADPIAGLVIAVVALREGLEAWRGEACGCGPAGLGAASADGCGGGCGAGCQDECCQTTDIATAADRRALLPQAMPAGGRSDAGEDDGCGAGCGCAR</sequence>
<feature type="transmembrane region" description="Helical" evidence="12">
    <location>
        <begin position="65"/>
        <end position="86"/>
    </location>
</feature>
<proteinExistence type="inferred from homology"/>
<keyword evidence="9 12" id="KW-0472">Membrane</keyword>
<evidence type="ECO:0000259" key="13">
    <source>
        <dbReference type="Pfam" id="PF01545"/>
    </source>
</evidence>
<dbReference type="Pfam" id="PF01545">
    <property type="entry name" value="Cation_efflux"/>
    <property type="match status" value="1"/>
</dbReference>
<dbReference type="RefSeq" id="WP_300960856.1">
    <property type="nucleotide sequence ID" value="NZ_JAUHJR010000004.1"/>
</dbReference>
<comment type="caution">
    <text evidence="14">The sequence shown here is derived from an EMBL/GenBank/DDBJ whole genome shotgun (WGS) entry which is preliminary data.</text>
</comment>
<keyword evidence="8" id="KW-0770">Synapse</keyword>
<name>A0ABT8EVB5_9ACTN</name>
<keyword evidence="6" id="KW-0862">Zinc</keyword>
<dbReference type="PANTHER" id="PTHR31937:SF2">
    <property type="entry name" value="TRANSMEMBRANE PROTEIN 163"/>
    <property type="match status" value="1"/>
</dbReference>
<feature type="domain" description="Cation efflux protein transmembrane" evidence="13">
    <location>
        <begin position="103"/>
        <end position="213"/>
    </location>
</feature>
<evidence type="ECO:0000313" key="15">
    <source>
        <dbReference type="Proteomes" id="UP001168537"/>
    </source>
</evidence>
<keyword evidence="7 12" id="KW-1133">Transmembrane helix</keyword>
<protein>
    <submittedName>
        <fullName evidence="14">Cation transporter</fullName>
    </submittedName>
</protein>
<feature type="compositionally biased region" description="Polar residues" evidence="11">
    <location>
        <begin position="1"/>
        <end position="15"/>
    </location>
</feature>
<dbReference type="PANTHER" id="PTHR31937">
    <property type="entry name" value="TRANSMEMBRANE PROTEIN 163"/>
    <property type="match status" value="1"/>
</dbReference>
<dbReference type="InterPro" id="IPR027469">
    <property type="entry name" value="Cation_efflux_TMD_sf"/>
</dbReference>
<dbReference type="SUPFAM" id="SSF161111">
    <property type="entry name" value="Cation efflux protein transmembrane domain-like"/>
    <property type="match status" value="1"/>
</dbReference>
<reference evidence="14" key="1">
    <citation type="submission" date="2023-06" db="EMBL/GenBank/DDBJ databases">
        <title>Draft genome sequence of Nocardioides sp. SOB72.</title>
        <authorList>
            <person name="Zhang G."/>
        </authorList>
    </citation>
    <scope>NUCLEOTIDE SEQUENCE</scope>
    <source>
        <strain evidence="14">SOB72</strain>
    </source>
</reference>
<accession>A0ABT8EVB5</accession>
<evidence type="ECO:0000256" key="6">
    <source>
        <dbReference type="ARBA" id="ARBA00022833"/>
    </source>
</evidence>
<evidence type="ECO:0000256" key="12">
    <source>
        <dbReference type="SAM" id="Phobius"/>
    </source>
</evidence>
<keyword evidence="5" id="KW-0967">Endosome</keyword>
<evidence type="ECO:0000256" key="3">
    <source>
        <dbReference type="ARBA" id="ARBA00008731"/>
    </source>
</evidence>
<evidence type="ECO:0000256" key="1">
    <source>
        <dbReference type="ARBA" id="ARBA00004146"/>
    </source>
</evidence>
<comment type="subcellular location">
    <subcellularLocation>
        <location evidence="2">Cytoplasmic vesicle</location>
        <location evidence="2">Secretory vesicle</location>
        <location evidence="2">Synaptic vesicle membrane</location>
        <topology evidence="2">Multi-pass membrane protein</topology>
    </subcellularLocation>
    <subcellularLocation>
        <location evidence="1">Early endosome membrane</location>
    </subcellularLocation>
</comment>
<gene>
    <name evidence="14" type="ORF">QWY29_11140</name>
</gene>